<dbReference type="InterPro" id="IPR036412">
    <property type="entry name" value="HAD-like_sf"/>
</dbReference>
<keyword evidence="10" id="KW-1185">Reference proteome</keyword>
<dbReference type="NCBIfam" id="TIGR01525">
    <property type="entry name" value="ATPase-IB_hvy"/>
    <property type="match status" value="1"/>
</dbReference>
<keyword evidence="6" id="KW-0479">Metal-binding</keyword>
<dbReference type="GO" id="GO:0019829">
    <property type="term" value="F:ATPase-coupled monoatomic cation transmembrane transporter activity"/>
    <property type="evidence" value="ECO:0007669"/>
    <property type="project" value="InterPro"/>
</dbReference>
<keyword evidence="6" id="KW-0547">Nucleotide-binding</keyword>
<dbReference type="Pfam" id="PF00702">
    <property type="entry name" value="Hydrolase"/>
    <property type="match status" value="1"/>
</dbReference>
<dbReference type="Gene3D" id="3.40.50.1000">
    <property type="entry name" value="HAD superfamily/HAD-like"/>
    <property type="match status" value="1"/>
</dbReference>
<dbReference type="InterPro" id="IPR027256">
    <property type="entry name" value="P-typ_ATPase_IB"/>
</dbReference>
<accession>H5XJX3</accession>
<dbReference type="InterPro" id="IPR018303">
    <property type="entry name" value="ATPase_P-typ_P_site"/>
</dbReference>
<keyword evidence="5 6" id="KW-0472">Membrane</keyword>
<dbReference type="InterPro" id="IPR001757">
    <property type="entry name" value="P_typ_ATPase"/>
</dbReference>
<proteinExistence type="inferred from homology"/>
<reference evidence="9 10" key="1">
    <citation type="submission" date="2011-11" db="EMBL/GenBank/DDBJ databases">
        <title>The Noncontiguous Finished sequence of Saccharomonospora cyanea NA-134.</title>
        <authorList>
            <consortium name="US DOE Joint Genome Institute"/>
            <person name="Lucas S."/>
            <person name="Han J."/>
            <person name="Lapidus A."/>
            <person name="Cheng J.-F."/>
            <person name="Goodwin L."/>
            <person name="Pitluck S."/>
            <person name="Peters L."/>
            <person name="Ovchinnikova G."/>
            <person name="Lu M."/>
            <person name="Detter J.C."/>
            <person name="Han C."/>
            <person name="Tapia R."/>
            <person name="Land M."/>
            <person name="Hauser L."/>
            <person name="Kyrpides N."/>
            <person name="Ivanova N."/>
            <person name="Pagani I."/>
            <person name="Brambilla E.-M."/>
            <person name="Klenk H.-P."/>
            <person name="Woyke T."/>
        </authorList>
    </citation>
    <scope>NUCLEOTIDE SEQUENCE [LARGE SCALE GENOMIC DNA]</scope>
    <source>
        <strain evidence="9 10">NA-134</strain>
    </source>
</reference>
<evidence type="ECO:0000256" key="4">
    <source>
        <dbReference type="ARBA" id="ARBA00022989"/>
    </source>
</evidence>
<dbReference type="InterPro" id="IPR023298">
    <property type="entry name" value="ATPase_P-typ_TM_dom_sf"/>
</dbReference>
<dbReference type="GO" id="GO:0005524">
    <property type="term" value="F:ATP binding"/>
    <property type="evidence" value="ECO:0007669"/>
    <property type="project" value="UniProtKB-UniRule"/>
</dbReference>
<dbReference type="NCBIfam" id="TIGR01494">
    <property type="entry name" value="ATPase_P-type"/>
    <property type="match status" value="2"/>
</dbReference>
<dbReference type="PRINTS" id="PR00119">
    <property type="entry name" value="CATATPASE"/>
</dbReference>
<keyword evidence="4 6" id="KW-1133">Transmembrane helix</keyword>
<dbReference type="Pfam" id="PF01814">
    <property type="entry name" value="Hemerythrin"/>
    <property type="match status" value="1"/>
</dbReference>
<dbReference type="Proteomes" id="UP000002791">
    <property type="component" value="Chromosome"/>
</dbReference>
<feature type="domain" description="P-type ATPase A" evidence="7">
    <location>
        <begin position="101"/>
        <end position="199"/>
    </location>
</feature>
<evidence type="ECO:0000256" key="6">
    <source>
        <dbReference type="RuleBase" id="RU362081"/>
    </source>
</evidence>
<dbReference type="InterPro" id="IPR051014">
    <property type="entry name" value="Cation_Transport_ATPase_IB"/>
</dbReference>
<feature type="transmembrane region" description="Helical" evidence="6">
    <location>
        <begin position="239"/>
        <end position="260"/>
    </location>
</feature>
<dbReference type="InterPro" id="IPR023214">
    <property type="entry name" value="HAD_sf"/>
</dbReference>
<dbReference type="Gene3D" id="3.40.1110.10">
    <property type="entry name" value="Calcium-transporting ATPase, cytoplasmic domain N"/>
    <property type="match status" value="1"/>
</dbReference>
<gene>
    <name evidence="9" type="ORF">SaccyDRAFT_3048</name>
</gene>
<dbReference type="PROSITE" id="PS00154">
    <property type="entry name" value="ATPASE_E1_E2"/>
    <property type="match status" value="1"/>
</dbReference>
<organism evidence="9 10">
    <name type="scientific">Saccharomonospora cyanea NA-134</name>
    <dbReference type="NCBI Taxonomy" id="882082"/>
    <lineage>
        <taxon>Bacteria</taxon>
        <taxon>Bacillati</taxon>
        <taxon>Actinomycetota</taxon>
        <taxon>Actinomycetes</taxon>
        <taxon>Pseudonocardiales</taxon>
        <taxon>Pseudonocardiaceae</taxon>
        <taxon>Saccharomonospora</taxon>
    </lineage>
</organism>
<dbReference type="STRING" id="882082.SaccyDRAFT_3048"/>
<keyword evidence="6" id="KW-1003">Cell membrane</keyword>
<dbReference type="HOGENOM" id="CLU_001771_6_3_11"/>
<sequence>MSALLVAGFAAWPAGLGVERWLWGAATAGALVPSVARVVADLRRRRYGADLLAVLALAGTLAVGEYLAGAVVALMVATGQVLEAAAARRAARDLSGLLERAPRQAHRRAAGGLVTVPVDEVGVDDEVVVLSGEIVPVDGTLRAEGVLDESALTGEPEPVVRPSGETVRSGTVNAGPAVDLTAAATAADSTYAGMVRLAEEAAAERAPIARLADRVAGWFLPLALLIAGSAWLVSRDAVIAVAVLVTATPCPLLLAVPIAVTGGMSRASRAGIVVRDGAALELLGRTTTLLLDKTGTVTEGRPEITDVVCAPGVTPEHALRLAAAVEQYSLHVLAAAVLRAASRAGVEVHSAEDVSESPGRGATGRVGGETVQVGRIPAGAEVPEWASAVLRRGRLDLATVIWVTVDGELTAALLGRDRIRPDAVRTMRRLHAAGVRRVVLLTGDRVDTSTEVAAMLGLDEVQAEATPEDKISRVRREGEHGTVVMVGDGINDAPALAVADVGIALGSRGSTAAVQSADAVIVDDRIDRLADAMEIARRARRVASQSGVIGTALSLAAMIVSALGALVPVAGALVQEAIDVAVIVNSLRVLRSGARRGTHPEADTLLGRFAAEHESLQPVRASVRQAADALSAGATPAADAAVRRAHRLLVDELLPHENAEETELYPVLGGVLGSPEETVTMSRGHAEIARLCRRLGRHLDTASDGIAPEQIDDLRATLYGLDAVLTLHFAQEEEGYFVLREGE</sequence>
<evidence type="ECO:0000256" key="2">
    <source>
        <dbReference type="ARBA" id="ARBA00006024"/>
    </source>
</evidence>
<dbReference type="AlphaFoldDB" id="H5XJX3"/>
<evidence type="ECO:0000259" key="8">
    <source>
        <dbReference type="Pfam" id="PF01814"/>
    </source>
</evidence>
<evidence type="ECO:0000256" key="5">
    <source>
        <dbReference type="ARBA" id="ARBA00023136"/>
    </source>
</evidence>
<evidence type="ECO:0000313" key="9">
    <source>
        <dbReference type="EMBL" id="EHR61888.1"/>
    </source>
</evidence>
<dbReference type="SUPFAM" id="SSF81665">
    <property type="entry name" value="Calcium ATPase, transmembrane domain M"/>
    <property type="match status" value="1"/>
</dbReference>
<dbReference type="GO" id="GO:0005886">
    <property type="term" value="C:plasma membrane"/>
    <property type="evidence" value="ECO:0007669"/>
    <property type="project" value="UniProtKB-SubCell"/>
</dbReference>
<evidence type="ECO:0000313" key="10">
    <source>
        <dbReference type="Proteomes" id="UP000002791"/>
    </source>
</evidence>
<dbReference type="Gene3D" id="2.70.150.10">
    <property type="entry name" value="Calcium-transporting ATPase, cytoplasmic transduction domain A"/>
    <property type="match status" value="1"/>
</dbReference>
<evidence type="ECO:0000256" key="1">
    <source>
        <dbReference type="ARBA" id="ARBA00004651"/>
    </source>
</evidence>
<feature type="transmembrane region" description="Helical" evidence="6">
    <location>
        <begin position="215"/>
        <end position="233"/>
    </location>
</feature>
<protein>
    <submittedName>
        <fullName evidence="9">Heavy metal translocating P-type ATPase</fullName>
    </submittedName>
</protein>
<dbReference type="GO" id="GO:0046872">
    <property type="term" value="F:metal ion binding"/>
    <property type="evidence" value="ECO:0007669"/>
    <property type="project" value="UniProtKB-KW"/>
</dbReference>
<feature type="transmembrane region" description="Helical" evidence="6">
    <location>
        <begin position="23"/>
        <end position="40"/>
    </location>
</feature>
<dbReference type="Gene3D" id="1.20.120.520">
    <property type="entry name" value="nmb1532 protein domain like"/>
    <property type="match status" value="1"/>
</dbReference>
<dbReference type="Pfam" id="PF00122">
    <property type="entry name" value="E1-E2_ATPase"/>
    <property type="match status" value="1"/>
</dbReference>
<comment type="subcellular location">
    <subcellularLocation>
        <location evidence="1">Cell membrane</location>
        <topology evidence="1">Multi-pass membrane protein</topology>
    </subcellularLocation>
</comment>
<dbReference type="eggNOG" id="COG2217">
    <property type="taxonomic scope" value="Bacteria"/>
</dbReference>
<dbReference type="GO" id="GO:0016887">
    <property type="term" value="F:ATP hydrolysis activity"/>
    <property type="evidence" value="ECO:0007669"/>
    <property type="project" value="InterPro"/>
</dbReference>
<feature type="domain" description="Hemerythrin-like" evidence="8">
    <location>
        <begin position="608"/>
        <end position="737"/>
    </location>
</feature>
<keyword evidence="6" id="KW-0067">ATP-binding</keyword>
<dbReference type="SUPFAM" id="SSF56784">
    <property type="entry name" value="HAD-like"/>
    <property type="match status" value="1"/>
</dbReference>
<dbReference type="InterPro" id="IPR023299">
    <property type="entry name" value="ATPase_P-typ_cyto_dom_N"/>
</dbReference>
<evidence type="ECO:0000256" key="3">
    <source>
        <dbReference type="ARBA" id="ARBA00022692"/>
    </source>
</evidence>
<keyword evidence="3 6" id="KW-0812">Transmembrane</keyword>
<dbReference type="InterPro" id="IPR059000">
    <property type="entry name" value="ATPase_P-type_domA"/>
</dbReference>
<dbReference type="SUPFAM" id="SSF81660">
    <property type="entry name" value="Metal cation-transporting ATPase, ATP-binding domain N"/>
    <property type="match status" value="1"/>
</dbReference>
<evidence type="ECO:0000259" key="7">
    <source>
        <dbReference type="Pfam" id="PF00122"/>
    </source>
</evidence>
<dbReference type="EMBL" id="CM001440">
    <property type="protein sequence ID" value="EHR61888.1"/>
    <property type="molecule type" value="Genomic_DNA"/>
</dbReference>
<feature type="transmembrane region" description="Helical" evidence="6">
    <location>
        <begin position="47"/>
        <end position="64"/>
    </location>
</feature>
<comment type="similarity">
    <text evidence="2 6">Belongs to the cation transport ATPase (P-type) (TC 3.A.3) family. Type IB subfamily.</text>
</comment>
<dbReference type="InterPro" id="IPR008250">
    <property type="entry name" value="ATPase_P-typ_transduc_dom_A_sf"/>
</dbReference>
<dbReference type="GO" id="GO:0015086">
    <property type="term" value="F:cadmium ion transmembrane transporter activity"/>
    <property type="evidence" value="ECO:0007669"/>
    <property type="project" value="TreeGrafter"/>
</dbReference>
<dbReference type="InterPro" id="IPR012312">
    <property type="entry name" value="Hemerythrin-like"/>
</dbReference>
<dbReference type="SUPFAM" id="SSF81653">
    <property type="entry name" value="Calcium ATPase, transduction domain A"/>
    <property type="match status" value="1"/>
</dbReference>
<name>H5XJX3_9PSEU</name>
<dbReference type="PANTHER" id="PTHR48085:SF5">
    <property type="entry name" value="CADMIUM_ZINC-TRANSPORTING ATPASE HMA4-RELATED"/>
    <property type="match status" value="1"/>
</dbReference>
<dbReference type="PANTHER" id="PTHR48085">
    <property type="entry name" value="CADMIUM/ZINC-TRANSPORTING ATPASE HMA2-RELATED"/>
    <property type="match status" value="1"/>
</dbReference>